<name>A0A7G9T4E4_9LACO</name>
<dbReference type="Gene3D" id="1.20.1500.10">
    <property type="entry name" value="YheA/YmcA-like"/>
    <property type="match status" value="1"/>
</dbReference>
<proteinExistence type="inferred from homology"/>
<dbReference type="InterPro" id="IPR023378">
    <property type="entry name" value="YheA/YmcA-like_dom_sf"/>
</dbReference>
<reference evidence="2 3" key="1">
    <citation type="submission" date="2020-08" db="EMBL/GenBank/DDBJ databases">
        <title>Genome sequence of Weissella diestrammenae KACC 16890T.</title>
        <authorList>
            <person name="Hyun D.-W."/>
            <person name="Bae J.-W."/>
        </authorList>
    </citation>
    <scope>NUCLEOTIDE SEQUENCE [LARGE SCALE GENOMIC DNA]</scope>
    <source>
        <strain evidence="2 3">KACC 16890</strain>
    </source>
</reference>
<evidence type="ECO:0000313" key="3">
    <source>
        <dbReference type="Proteomes" id="UP000515800"/>
    </source>
</evidence>
<sequence>MINIYDNVNGVASDLVETAQYKNLRDAVTAMHQDAEAEAVFTKFQTEQQAIQELVQTGAEPSAEQIESWQAVASEMEKHETLTALMQAESALNALLQEINAIITKPIAELYN</sequence>
<evidence type="ECO:0000256" key="1">
    <source>
        <dbReference type="HAMAP-Rule" id="MF_01526"/>
    </source>
</evidence>
<dbReference type="AlphaFoldDB" id="A0A7G9T4E4"/>
<gene>
    <name evidence="2" type="ORF">H9L19_06155</name>
</gene>
<dbReference type="Proteomes" id="UP000515800">
    <property type="component" value="Chromosome"/>
</dbReference>
<dbReference type="InterPro" id="IPR010368">
    <property type="entry name" value="Com_YlbF"/>
</dbReference>
<protein>
    <recommendedName>
        <fullName evidence="1">UPF0342 protein H9L19_06155</fullName>
    </recommendedName>
</protein>
<organism evidence="2 3">
    <name type="scientific">Weissella diestrammenae</name>
    <dbReference type="NCBI Taxonomy" id="1162633"/>
    <lineage>
        <taxon>Bacteria</taxon>
        <taxon>Bacillati</taxon>
        <taxon>Bacillota</taxon>
        <taxon>Bacilli</taxon>
        <taxon>Lactobacillales</taxon>
        <taxon>Lactobacillaceae</taxon>
        <taxon>Weissella</taxon>
    </lineage>
</organism>
<dbReference type="Pfam" id="PF06133">
    <property type="entry name" value="Com_YlbF"/>
    <property type="match status" value="1"/>
</dbReference>
<accession>A0A7G9T4E4</accession>
<comment type="similarity">
    <text evidence="1">Belongs to the UPF0342 family.</text>
</comment>
<keyword evidence="3" id="KW-1185">Reference proteome</keyword>
<dbReference type="SUPFAM" id="SSF158622">
    <property type="entry name" value="YheA/YmcA-like"/>
    <property type="match status" value="1"/>
</dbReference>
<dbReference type="KEGG" id="wdi:H9L19_06155"/>
<dbReference type="RefSeq" id="WP_187528804.1">
    <property type="nucleotide sequence ID" value="NZ_CP060724.1"/>
</dbReference>
<evidence type="ECO:0000313" key="2">
    <source>
        <dbReference type="EMBL" id="QNN74969.1"/>
    </source>
</evidence>
<dbReference type="HAMAP" id="MF_01526">
    <property type="entry name" value="UPF0342"/>
    <property type="match status" value="1"/>
</dbReference>
<dbReference type="EMBL" id="CP060724">
    <property type="protein sequence ID" value="QNN74969.1"/>
    <property type="molecule type" value="Genomic_DNA"/>
</dbReference>